<dbReference type="PANTHER" id="PTHR20910:SF1">
    <property type="entry name" value="SUPEROXIDE DISMUTASE COPPER_ZINC BINDING DOMAIN-CONTAINING PROTEIN"/>
    <property type="match status" value="1"/>
</dbReference>
<evidence type="ECO:0000256" key="1">
    <source>
        <dbReference type="SAM" id="MobiDB-lite"/>
    </source>
</evidence>
<sequence length="591" mass="63146">MASAASVLASLTPATTAPPRSSTHRGLVDVLLDSQCSLEGAPHEASNRSWGSLVAEFDQKGLRGQVGFLESSDGEVVVAASVKGTVKGEAFVWKVYSTPVAPYEACVPENYGAELLDLSNAHGLLEGESVVGVGRLELWRLLDRPLVLKSLLTLRVVCAALTPATPSPATTYTARFVAALAGTMFFRQVELQPAAVTGVRINLVGVSPHVAPPLTLNWRLFARKHESEGESLQHMRDGCSSLAPFPGTLVHEALQPIPLHGHGARHTRHYQLERLPDLNALTRKGTVYVVVYDGERVVACSRLTRPRPRRASAIFRPYVGGVRRGGNGGVAGIVELYQVSPLDPVKLTINLTVSGGDAAAFGIDNFASSDRFSCSGLSRRFYEPWGVDLDLTPVPRQGTKDLYPAGDLSGKFGTLQGLAVAVATLVDPTITLFGKHSVLGRAVAVYDPEWRVLGCADLVAEGRQLRASAYFTGNITGELRLSQSADSLFSETTVYMRLHHSGPDTAGHLWHVHERDAKRGNDCTFVGDHFDPFAISLGDRAQGGGGHRGRPEPPARSTPGGGPEREARTPGHPGALDSARRLERGATPVDG</sequence>
<dbReference type="Gene3D" id="2.60.40.200">
    <property type="entry name" value="Superoxide dismutase, copper/zinc binding domain"/>
    <property type="match status" value="2"/>
</dbReference>
<dbReference type="SUPFAM" id="SSF49329">
    <property type="entry name" value="Cu,Zn superoxide dismutase-like"/>
    <property type="match status" value="2"/>
</dbReference>
<organism evidence="2 3">
    <name type="scientific">Scylla paramamosain</name>
    <name type="common">Mud crab</name>
    <dbReference type="NCBI Taxonomy" id="85552"/>
    <lineage>
        <taxon>Eukaryota</taxon>
        <taxon>Metazoa</taxon>
        <taxon>Ecdysozoa</taxon>
        <taxon>Arthropoda</taxon>
        <taxon>Crustacea</taxon>
        <taxon>Multicrustacea</taxon>
        <taxon>Malacostraca</taxon>
        <taxon>Eumalacostraca</taxon>
        <taxon>Eucarida</taxon>
        <taxon>Decapoda</taxon>
        <taxon>Pleocyemata</taxon>
        <taxon>Brachyura</taxon>
        <taxon>Eubrachyura</taxon>
        <taxon>Portunoidea</taxon>
        <taxon>Portunidae</taxon>
        <taxon>Portuninae</taxon>
        <taxon>Scylla</taxon>
    </lineage>
</organism>
<accession>A0AAW0UKV3</accession>
<dbReference type="InterPro" id="IPR053257">
    <property type="entry name" value="Cu-only_SOD"/>
</dbReference>
<dbReference type="InterPro" id="IPR036423">
    <property type="entry name" value="SOD-like_Cu/Zn_dom_sf"/>
</dbReference>
<dbReference type="AlphaFoldDB" id="A0AAW0UKV3"/>
<protein>
    <submittedName>
        <fullName evidence="2">Uncharacterized protein</fullName>
    </submittedName>
</protein>
<dbReference type="PANTHER" id="PTHR20910">
    <property type="entry name" value="AGAP001623-PA"/>
    <property type="match status" value="1"/>
</dbReference>
<dbReference type="Proteomes" id="UP001487740">
    <property type="component" value="Unassembled WGS sequence"/>
</dbReference>
<keyword evidence="3" id="KW-1185">Reference proteome</keyword>
<dbReference type="EMBL" id="JARAKH010000010">
    <property type="protein sequence ID" value="KAK8400106.1"/>
    <property type="molecule type" value="Genomic_DNA"/>
</dbReference>
<evidence type="ECO:0000313" key="2">
    <source>
        <dbReference type="EMBL" id="KAK8400106.1"/>
    </source>
</evidence>
<gene>
    <name evidence="2" type="ORF">O3P69_003064</name>
</gene>
<feature type="region of interest" description="Disordered" evidence="1">
    <location>
        <begin position="536"/>
        <end position="591"/>
    </location>
</feature>
<evidence type="ECO:0000313" key="3">
    <source>
        <dbReference type="Proteomes" id="UP001487740"/>
    </source>
</evidence>
<reference evidence="2 3" key="1">
    <citation type="submission" date="2023-03" db="EMBL/GenBank/DDBJ databases">
        <title>High-quality genome of Scylla paramamosain provides insights in environmental adaptation.</title>
        <authorList>
            <person name="Zhang L."/>
        </authorList>
    </citation>
    <scope>NUCLEOTIDE SEQUENCE [LARGE SCALE GENOMIC DNA]</scope>
    <source>
        <strain evidence="2">LZ_2023a</strain>
        <tissue evidence="2">Muscle</tissue>
    </source>
</reference>
<comment type="caution">
    <text evidence="2">The sequence shown here is derived from an EMBL/GenBank/DDBJ whole genome shotgun (WGS) entry which is preliminary data.</text>
</comment>
<dbReference type="GO" id="GO:0006801">
    <property type="term" value="P:superoxide metabolic process"/>
    <property type="evidence" value="ECO:0007669"/>
    <property type="project" value="InterPro"/>
</dbReference>
<name>A0AAW0UKV3_SCYPA</name>
<dbReference type="GO" id="GO:0046872">
    <property type="term" value="F:metal ion binding"/>
    <property type="evidence" value="ECO:0007669"/>
    <property type="project" value="InterPro"/>
</dbReference>
<proteinExistence type="predicted"/>